<feature type="region of interest" description="Disordered" evidence="2">
    <location>
        <begin position="1"/>
        <end position="27"/>
    </location>
</feature>
<evidence type="ECO:0000256" key="2">
    <source>
        <dbReference type="SAM" id="MobiDB-lite"/>
    </source>
</evidence>
<gene>
    <name evidence="3" type="ORF">LSH36_913g00004</name>
</gene>
<dbReference type="GO" id="GO:0005737">
    <property type="term" value="C:cytoplasm"/>
    <property type="evidence" value="ECO:0007669"/>
    <property type="project" value="TreeGrafter"/>
</dbReference>
<dbReference type="AlphaFoldDB" id="A0AAD9IXI3"/>
<evidence type="ECO:0000313" key="4">
    <source>
        <dbReference type="Proteomes" id="UP001208570"/>
    </source>
</evidence>
<keyword evidence="1" id="KW-0210">Decarboxylase</keyword>
<keyword evidence="4" id="KW-1185">Reference proteome</keyword>
<evidence type="ECO:0000313" key="3">
    <source>
        <dbReference type="EMBL" id="KAK2142786.1"/>
    </source>
</evidence>
<comment type="caution">
    <text evidence="3">The sequence shown here is derived from an EMBL/GenBank/DDBJ whole genome shotgun (WGS) entry which is preliminary data.</text>
</comment>
<name>A0AAD9IXI3_9ANNE</name>
<feature type="compositionally biased region" description="Polar residues" evidence="2">
    <location>
        <begin position="18"/>
        <end position="27"/>
    </location>
</feature>
<protein>
    <submittedName>
        <fullName evidence="3">Uncharacterized protein</fullName>
    </submittedName>
</protein>
<dbReference type="Proteomes" id="UP001208570">
    <property type="component" value="Unassembled WGS sequence"/>
</dbReference>
<reference evidence="3" key="1">
    <citation type="journal article" date="2023" name="Mol. Biol. Evol.">
        <title>Third-Generation Sequencing Reveals the Adaptive Role of the Epigenome in Three Deep-Sea Polychaetes.</title>
        <authorList>
            <person name="Perez M."/>
            <person name="Aroh O."/>
            <person name="Sun Y."/>
            <person name="Lan Y."/>
            <person name="Juniper S.K."/>
            <person name="Young C.R."/>
            <person name="Angers B."/>
            <person name="Qian P.Y."/>
        </authorList>
    </citation>
    <scope>NUCLEOTIDE SEQUENCE</scope>
    <source>
        <strain evidence="3">P08H-3</strain>
    </source>
</reference>
<sequence>MMHERDRKRATHLFKRTPSLSQNKSTSLEGDQWLGTFEPDWSKFESVYANGKWPLYELCTLVEQHNKSATAFLSQNALSLSNNQLDKTLCATGLHNQANMTSCSGINHNSPRAPKLLPCRGGQMKTSSFLLEVVDILVDYVRKSNDRSAKVLDFHHPHTLKEMMGHCLDLQEDPQNLEQILSDCKETLKYCVKTGKYSGDV</sequence>
<dbReference type="GO" id="GO:0004351">
    <property type="term" value="F:glutamate decarboxylase activity"/>
    <property type="evidence" value="ECO:0007669"/>
    <property type="project" value="TreeGrafter"/>
</dbReference>
<dbReference type="Gene3D" id="3.90.1150.170">
    <property type="match status" value="1"/>
</dbReference>
<evidence type="ECO:0000256" key="1">
    <source>
        <dbReference type="ARBA" id="ARBA00022793"/>
    </source>
</evidence>
<organism evidence="3 4">
    <name type="scientific">Paralvinella palmiformis</name>
    <dbReference type="NCBI Taxonomy" id="53620"/>
    <lineage>
        <taxon>Eukaryota</taxon>
        <taxon>Metazoa</taxon>
        <taxon>Spiralia</taxon>
        <taxon>Lophotrochozoa</taxon>
        <taxon>Annelida</taxon>
        <taxon>Polychaeta</taxon>
        <taxon>Sedentaria</taxon>
        <taxon>Canalipalpata</taxon>
        <taxon>Terebellida</taxon>
        <taxon>Terebelliformia</taxon>
        <taxon>Alvinellidae</taxon>
        <taxon>Paralvinella</taxon>
    </lineage>
</organism>
<proteinExistence type="predicted"/>
<dbReference type="PANTHER" id="PTHR45677:SF10">
    <property type="entry name" value="GLUTAMATE DECARBOXYLASE"/>
    <property type="match status" value="1"/>
</dbReference>
<keyword evidence="1" id="KW-0456">Lyase</keyword>
<accession>A0AAD9IXI3</accession>
<dbReference type="GO" id="GO:0009449">
    <property type="term" value="P:gamma-aminobutyric acid biosynthetic process"/>
    <property type="evidence" value="ECO:0007669"/>
    <property type="project" value="TreeGrafter"/>
</dbReference>
<dbReference type="PANTHER" id="PTHR45677">
    <property type="entry name" value="GLUTAMATE DECARBOXYLASE-RELATED"/>
    <property type="match status" value="1"/>
</dbReference>
<dbReference type="EMBL" id="JAODUP010000913">
    <property type="protein sequence ID" value="KAK2142786.1"/>
    <property type="molecule type" value="Genomic_DNA"/>
</dbReference>